<gene>
    <name evidence="6" type="ORF">I3X05_19015</name>
</gene>
<proteinExistence type="predicted"/>
<dbReference type="Proteomes" id="UP000594435">
    <property type="component" value="Chromosome 2"/>
</dbReference>
<dbReference type="PANTHER" id="PTHR34501">
    <property type="entry name" value="PROTEIN YDDL-RELATED"/>
    <property type="match status" value="1"/>
</dbReference>
<dbReference type="AlphaFoldDB" id="A0AAJ4IFW0"/>
<dbReference type="SUPFAM" id="SSF56935">
    <property type="entry name" value="Porins"/>
    <property type="match status" value="1"/>
</dbReference>
<evidence type="ECO:0000259" key="5">
    <source>
        <dbReference type="Pfam" id="PF13609"/>
    </source>
</evidence>
<organism evidence="6 7">
    <name type="scientific">Vibrio navarrensis</name>
    <dbReference type="NCBI Taxonomy" id="29495"/>
    <lineage>
        <taxon>Bacteria</taxon>
        <taxon>Pseudomonadati</taxon>
        <taxon>Pseudomonadota</taxon>
        <taxon>Gammaproteobacteria</taxon>
        <taxon>Vibrionales</taxon>
        <taxon>Vibrionaceae</taxon>
        <taxon>Vibrio</taxon>
    </lineage>
</organism>
<dbReference type="GO" id="GO:0009279">
    <property type="term" value="C:cell outer membrane"/>
    <property type="evidence" value="ECO:0007669"/>
    <property type="project" value="UniProtKB-SubCell"/>
</dbReference>
<dbReference type="Gene3D" id="2.40.160.10">
    <property type="entry name" value="Porin"/>
    <property type="match status" value="1"/>
</dbReference>
<dbReference type="CDD" id="cd00342">
    <property type="entry name" value="gram_neg_porins"/>
    <property type="match status" value="1"/>
</dbReference>
<evidence type="ECO:0000313" key="7">
    <source>
        <dbReference type="Proteomes" id="UP000594435"/>
    </source>
</evidence>
<evidence type="ECO:0000256" key="4">
    <source>
        <dbReference type="SAM" id="SignalP"/>
    </source>
</evidence>
<dbReference type="EMBL" id="CP065218">
    <property type="protein sequence ID" value="QPL56190.1"/>
    <property type="molecule type" value="Genomic_DNA"/>
</dbReference>
<feature type="signal peptide" evidence="4">
    <location>
        <begin position="1"/>
        <end position="21"/>
    </location>
</feature>
<sequence>MKKAALATAILSAVVTGSSFAATVYSNEGTELKIGGRVEFRGDFIGSKGAEIDGTMKDSTRARLNLKGSTDLGNGLEAFGFYEAEQGTGKSTFDNRYMYAGVKSDAGSFSVGRQNMAAVIVSDLTDMTEFSGVQQYIDSSSDKTDSTFAYRGAFDALQIQATYSAKSTDSTDLMGVSGLYSLPMGLDLGLAYSSGDLGKGAGSENQILAGAGYTLDKLYLGATYSTGDIDDKAKKEFTAYELVAQYKISKPFSLALLYTFAEEDNNGTKSDATKGIELAGYYKLNSNFRTYASYYMNQMDEVKDTTTGKLKEGEDTLRLGVRYDF</sequence>
<dbReference type="PANTHER" id="PTHR34501:SF2">
    <property type="entry name" value="OUTER MEMBRANE PORIN F-RELATED"/>
    <property type="match status" value="1"/>
</dbReference>
<dbReference type="InterPro" id="IPR023614">
    <property type="entry name" value="Porin_dom_sf"/>
</dbReference>
<keyword evidence="2 4" id="KW-0732">Signal</keyword>
<accession>A0AAJ4IFW0</accession>
<evidence type="ECO:0000256" key="2">
    <source>
        <dbReference type="ARBA" id="ARBA00022729"/>
    </source>
</evidence>
<feature type="chain" id="PRO_5042507674" evidence="4">
    <location>
        <begin position="22"/>
        <end position="325"/>
    </location>
</feature>
<feature type="domain" description="Porin" evidence="5">
    <location>
        <begin position="7"/>
        <end position="298"/>
    </location>
</feature>
<dbReference type="GO" id="GO:0015288">
    <property type="term" value="F:porin activity"/>
    <property type="evidence" value="ECO:0007669"/>
    <property type="project" value="InterPro"/>
</dbReference>
<keyword evidence="3" id="KW-0472">Membrane</keyword>
<dbReference type="InterPro" id="IPR033900">
    <property type="entry name" value="Gram_neg_porin_domain"/>
</dbReference>
<reference evidence="6 7" key="1">
    <citation type="submission" date="2020-11" db="EMBL/GenBank/DDBJ databases">
        <title>Complete and Circularized Genome Assembly of a human isolate of Vibrio navarrensis biotype pommerensis with MiSeq and MinION Sequence Data.</title>
        <authorList>
            <person name="Schwartz K."/>
            <person name="Borowiak M."/>
            <person name="Deneke C."/>
            <person name="Balau V."/>
            <person name="Metelmann C."/>
            <person name="Strauch E."/>
        </authorList>
    </citation>
    <scope>NUCLEOTIDE SEQUENCE [LARGE SCALE GENOMIC DNA]</scope>
    <source>
        <strain evidence="6 7">20-VB00237</strain>
    </source>
</reference>
<dbReference type="Pfam" id="PF13609">
    <property type="entry name" value="Porin_4"/>
    <property type="match status" value="1"/>
</dbReference>
<protein>
    <submittedName>
        <fullName evidence="6">Porin</fullName>
    </submittedName>
</protein>
<evidence type="ECO:0000313" key="6">
    <source>
        <dbReference type="EMBL" id="QPL56190.1"/>
    </source>
</evidence>
<evidence type="ECO:0000256" key="1">
    <source>
        <dbReference type="ARBA" id="ARBA00004571"/>
    </source>
</evidence>
<name>A0AAJ4IFW0_9VIBR</name>
<comment type="subcellular location">
    <subcellularLocation>
        <location evidence="1">Cell outer membrane</location>
        <topology evidence="1">Multi-pass membrane protein</topology>
    </subcellularLocation>
</comment>
<evidence type="ECO:0000256" key="3">
    <source>
        <dbReference type="ARBA" id="ARBA00023136"/>
    </source>
</evidence>
<dbReference type="RefSeq" id="WP_045570422.1">
    <property type="nucleotide sequence ID" value="NZ_CP065218.1"/>
</dbReference>
<dbReference type="InterPro" id="IPR050298">
    <property type="entry name" value="Gram-neg_bact_OMP"/>
</dbReference>